<proteinExistence type="predicted"/>
<keyword evidence="2" id="KW-1185">Reference proteome</keyword>
<dbReference type="EMBL" id="FOYV01000001">
    <property type="protein sequence ID" value="SFR43985.1"/>
    <property type="molecule type" value="Genomic_DNA"/>
</dbReference>
<protein>
    <submittedName>
        <fullName evidence="1">Uncharacterized protein</fullName>
    </submittedName>
</protein>
<accession>A0A1I6GP27</accession>
<sequence>MTSQVKTRVLLQSKRLSIYLVHYPEGHRVVPHIDMVAHGRLYKLNLVLKQPRSGGQFICERNIFNLIGRAYLFRPDLYQHQVSRIEKGNRWLLSFALTTP</sequence>
<dbReference type="Proteomes" id="UP000199290">
    <property type="component" value="Unassembled WGS sequence"/>
</dbReference>
<dbReference type="AlphaFoldDB" id="A0A1I6GP27"/>
<evidence type="ECO:0000313" key="1">
    <source>
        <dbReference type="EMBL" id="SFR43985.1"/>
    </source>
</evidence>
<organism evidence="1 2">
    <name type="scientific">Marinobacter gudaonensis</name>
    <dbReference type="NCBI Taxonomy" id="375760"/>
    <lineage>
        <taxon>Bacteria</taxon>
        <taxon>Pseudomonadati</taxon>
        <taxon>Pseudomonadota</taxon>
        <taxon>Gammaproteobacteria</taxon>
        <taxon>Pseudomonadales</taxon>
        <taxon>Marinobacteraceae</taxon>
        <taxon>Marinobacter</taxon>
    </lineage>
</organism>
<name>A0A1I6GP27_9GAMM</name>
<dbReference type="OrthoDB" id="8926130at2"/>
<dbReference type="STRING" id="375760.SAMN04488073_1264"/>
<gene>
    <name evidence="1" type="ORF">SAMN04488073_1264</name>
</gene>
<evidence type="ECO:0000313" key="2">
    <source>
        <dbReference type="Proteomes" id="UP000199290"/>
    </source>
</evidence>
<reference evidence="2" key="1">
    <citation type="submission" date="2016-10" db="EMBL/GenBank/DDBJ databases">
        <authorList>
            <person name="Varghese N."/>
            <person name="Submissions S."/>
        </authorList>
    </citation>
    <scope>NUCLEOTIDE SEQUENCE [LARGE SCALE GENOMIC DNA]</scope>
    <source>
        <strain evidence="2">CGMCC 1.6294</strain>
    </source>
</reference>
<dbReference type="Gene3D" id="2.60.120.620">
    <property type="entry name" value="q2cbj1_9rhob like domain"/>
    <property type="match status" value="1"/>
</dbReference>